<evidence type="ECO:0008006" key="6">
    <source>
        <dbReference type="Google" id="ProtNLM"/>
    </source>
</evidence>
<dbReference type="RefSeq" id="WP_158635550.1">
    <property type="nucleotide sequence ID" value="NZ_BMLP01000001.1"/>
</dbReference>
<comment type="caution">
    <text evidence="4">The sequence shown here is derived from an EMBL/GenBank/DDBJ whole genome shotgun (WGS) entry which is preliminary data.</text>
</comment>
<dbReference type="PRINTS" id="PR00313">
    <property type="entry name" value="CABNDNGRPT"/>
</dbReference>
<accession>A0A917YJI1</accession>
<dbReference type="InterPro" id="IPR018511">
    <property type="entry name" value="Hemolysin-typ_Ca-bd_CS"/>
</dbReference>
<keyword evidence="5" id="KW-1185">Reference proteome</keyword>
<dbReference type="PANTHER" id="PTHR38340">
    <property type="entry name" value="S-LAYER PROTEIN"/>
    <property type="match status" value="1"/>
</dbReference>
<dbReference type="Pfam" id="PF00353">
    <property type="entry name" value="HemolysinCabind"/>
    <property type="match status" value="2"/>
</dbReference>
<dbReference type="PANTHER" id="PTHR38340:SF1">
    <property type="entry name" value="S-LAYER PROTEIN"/>
    <property type="match status" value="1"/>
</dbReference>
<keyword evidence="2" id="KW-0964">Secreted</keyword>
<dbReference type="Gene3D" id="2.150.10.10">
    <property type="entry name" value="Serralysin-like metalloprotease, C-terminal"/>
    <property type="match status" value="2"/>
</dbReference>
<dbReference type="InterPro" id="IPR050557">
    <property type="entry name" value="RTX_toxin/Mannuronan_C5-epim"/>
</dbReference>
<gene>
    <name evidence="4" type="ORF">GCM10010991_05320</name>
</gene>
<name>A0A917YJI1_9RHOB</name>
<dbReference type="EMBL" id="BMLP01000001">
    <property type="protein sequence ID" value="GGO25560.1"/>
    <property type="molecule type" value="Genomic_DNA"/>
</dbReference>
<evidence type="ECO:0000256" key="2">
    <source>
        <dbReference type="ARBA" id="ARBA00022525"/>
    </source>
</evidence>
<protein>
    <recommendedName>
        <fullName evidence="6">Hemolysin-type calcium-binding repeat-containing protein</fullName>
    </recommendedName>
</protein>
<dbReference type="InterPro" id="IPR001343">
    <property type="entry name" value="Hemolysn_Ca-bd"/>
</dbReference>
<dbReference type="GO" id="GO:0005576">
    <property type="term" value="C:extracellular region"/>
    <property type="evidence" value="ECO:0007669"/>
    <property type="project" value="UniProtKB-SubCell"/>
</dbReference>
<dbReference type="OrthoDB" id="419320at2"/>
<dbReference type="AlphaFoldDB" id="A0A917YJI1"/>
<evidence type="ECO:0000313" key="5">
    <source>
        <dbReference type="Proteomes" id="UP000598196"/>
    </source>
</evidence>
<feature type="region of interest" description="Disordered" evidence="3">
    <location>
        <begin position="173"/>
        <end position="195"/>
    </location>
</feature>
<comment type="subcellular location">
    <subcellularLocation>
        <location evidence="1">Secreted</location>
    </subcellularLocation>
</comment>
<evidence type="ECO:0000256" key="3">
    <source>
        <dbReference type="SAM" id="MobiDB-lite"/>
    </source>
</evidence>
<dbReference type="SUPFAM" id="SSF51120">
    <property type="entry name" value="beta-Roll"/>
    <property type="match status" value="1"/>
</dbReference>
<organism evidence="4 5">
    <name type="scientific">Gemmobacter aquaticus</name>
    <dbReference type="NCBI Taxonomy" id="490185"/>
    <lineage>
        <taxon>Bacteria</taxon>
        <taxon>Pseudomonadati</taxon>
        <taxon>Pseudomonadota</taxon>
        <taxon>Alphaproteobacteria</taxon>
        <taxon>Rhodobacterales</taxon>
        <taxon>Paracoccaceae</taxon>
        <taxon>Gemmobacter</taxon>
    </lineage>
</organism>
<reference evidence="4 5" key="1">
    <citation type="journal article" date="2014" name="Int. J. Syst. Evol. Microbiol.">
        <title>Complete genome sequence of Corynebacterium casei LMG S-19264T (=DSM 44701T), isolated from a smear-ripened cheese.</title>
        <authorList>
            <consortium name="US DOE Joint Genome Institute (JGI-PGF)"/>
            <person name="Walter F."/>
            <person name="Albersmeier A."/>
            <person name="Kalinowski J."/>
            <person name="Ruckert C."/>
        </authorList>
    </citation>
    <scope>NUCLEOTIDE SEQUENCE [LARGE SCALE GENOMIC DNA]</scope>
    <source>
        <strain evidence="4 5">CGMCC 1.7029</strain>
    </source>
</reference>
<sequence length="315" mass="33674">MTISATTKFIRQGLELDRYDGALAGDIVKQGDKGLLIDFGGNKLRLLGDFDYRNGEATGTIDTIRLEVMNTIDGVAVRRPVFTIRELGYDAQDLLDLLQESTGAELFATIFSGDDWIAGSRWRDRIDGFDGDDRLFGGAFADSLFGGRGNDRLFGADDGDVLRGDAGRDLLEGDGDNDGLLGGTGADQLRGETGDDTLRGDAGHDLLVGGKGNDTLIGGAGNDSLRGMEGEDVFVFRPGFGQDRIHLFTTEDSLVLDDSFFAGGRTAEDIVADFGQVLEGGILIDFGANDIFVGDIADPAQLANRIRSYSEFFGA</sequence>
<dbReference type="GO" id="GO:0005509">
    <property type="term" value="F:calcium ion binding"/>
    <property type="evidence" value="ECO:0007669"/>
    <property type="project" value="InterPro"/>
</dbReference>
<dbReference type="PROSITE" id="PS00330">
    <property type="entry name" value="HEMOLYSIN_CALCIUM"/>
    <property type="match status" value="2"/>
</dbReference>
<dbReference type="Proteomes" id="UP000598196">
    <property type="component" value="Unassembled WGS sequence"/>
</dbReference>
<evidence type="ECO:0000313" key="4">
    <source>
        <dbReference type="EMBL" id="GGO25560.1"/>
    </source>
</evidence>
<dbReference type="InterPro" id="IPR011049">
    <property type="entry name" value="Serralysin-like_metalloprot_C"/>
</dbReference>
<proteinExistence type="predicted"/>
<evidence type="ECO:0000256" key="1">
    <source>
        <dbReference type="ARBA" id="ARBA00004613"/>
    </source>
</evidence>